<keyword evidence="2" id="KW-0479">Metal-binding</keyword>
<dbReference type="PROSITE" id="PS51918">
    <property type="entry name" value="RADICAL_SAM"/>
    <property type="match status" value="1"/>
</dbReference>
<dbReference type="InterPro" id="IPR058240">
    <property type="entry name" value="rSAM_sf"/>
</dbReference>
<evidence type="ECO:0000259" key="5">
    <source>
        <dbReference type="PROSITE" id="PS51918"/>
    </source>
</evidence>
<organism evidence="6 7">
    <name type="scientific">candidate division WOR-1 bacterium RIFOXYB2_FULL_48_7</name>
    <dbReference type="NCBI Taxonomy" id="1802583"/>
    <lineage>
        <taxon>Bacteria</taxon>
        <taxon>Bacillati</taxon>
        <taxon>Saganbacteria</taxon>
    </lineage>
</organism>
<dbReference type="CDD" id="cd01335">
    <property type="entry name" value="Radical_SAM"/>
    <property type="match status" value="1"/>
</dbReference>
<gene>
    <name evidence="6" type="ORF">A2311_06005</name>
</gene>
<dbReference type="EMBL" id="MEUF01000036">
    <property type="protein sequence ID" value="OGC35053.1"/>
    <property type="molecule type" value="Genomic_DNA"/>
</dbReference>
<dbReference type="PANTHER" id="PTHR11228">
    <property type="entry name" value="RADICAL SAM DOMAIN PROTEIN"/>
    <property type="match status" value="1"/>
</dbReference>
<dbReference type="InterPro" id="IPR007197">
    <property type="entry name" value="rSAM"/>
</dbReference>
<proteinExistence type="predicted"/>
<dbReference type="GO" id="GO:0051536">
    <property type="term" value="F:iron-sulfur cluster binding"/>
    <property type="evidence" value="ECO:0007669"/>
    <property type="project" value="UniProtKB-KW"/>
</dbReference>
<evidence type="ECO:0000256" key="3">
    <source>
        <dbReference type="ARBA" id="ARBA00023004"/>
    </source>
</evidence>
<protein>
    <recommendedName>
        <fullName evidence="5">Radical SAM core domain-containing protein</fullName>
    </recommendedName>
</protein>
<dbReference type="AlphaFoldDB" id="A0A1F4TSK9"/>
<dbReference type="Gene3D" id="3.20.20.70">
    <property type="entry name" value="Aldolase class I"/>
    <property type="match status" value="1"/>
</dbReference>
<keyword evidence="4" id="KW-0411">Iron-sulfur</keyword>
<keyword evidence="1" id="KW-0949">S-adenosyl-L-methionine</keyword>
<accession>A0A1F4TSK9</accession>
<dbReference type="GO" id="GO:0003824">
    <property type="term" value="F:catalytic activity"/>
    <property type="evidence" value="ECO:0007669"/>
    <property type="project" value="InterPro"/>
</dbReference>
<evidence type="ECO:0000256" key="4">
    <source>
        <dbReference type="ARBA" id="ARBA00023014"/>
    </source>
</evidence>
<dbReference type="InterPro" id="IPR050377">
    <property type="entry name" value="Radical_SAM_PqqE_MftC-like"/>
</dbReference>
<dbReference type="SFLD" id="SFLDS00029">
    <property type="entry name" value="Radical_SAM"/>
    <property type="match status" value="1"/>
</dbReference>
<dbReference type="SFLD" id="SFLDG01067">
    <property type="entry name" value="SPASM/twitch_domain_containing"/>
    <property type="match status" value="1"/>
</dbReference>
<dbReference type="SUPFAM" id="SSF102114">
    <property type="entry name" value="Radical SAM enzymes"/>
    <property type="match status" value="1"/>
</dbReference>
<comment type="caution">
    <text evidence="6">The sequence shown here is derived from an EMBL/GenBank/DDBJ whole genome shotgun (WGS) entry which is preliminary data.</text>
</comment>
<sequence>MKPKHVLFYSTLRCNAACEFCPIWQLSPDQQTLETDPRLIIDNLHLARRQGGKQLLVTGGEPLLRDDLPQILEAAKQLGFRIELSTNGILYADKGRALKAWVDRWLFSIDYPIASEHDRSRGVECFSEVISALKSTNNSAINFTITRDSIRYLPEMVELAERLNKVIQILPVHDFQGTQGFEPITLEHIKYYSRHRLVVVDLALLQFIKDGGNQVLFPRCRAQETTLTIAPDGQLIKPCFFNPAGRQGKENVCSCCMRWPYMLPSLSSAWDKYRLLALYSNWLNRAKVL</sequence>
<name>A0A1F4TSK9_UNCSA</name>
<evidence type="ECO:0000313" key="6">
    <source>
        <dbReference type="EMBL" id="OGC35053.1"/>
    </source>
</evidence>
<evidence type="ECO:0000313" key="7">
    <source>
        <dbReference type="Proteomes" id="UP000178951"/>
    </source>
</evidence>
<feature type="domain" description="Radical SAM core" evidence="5">
    <location>
        <begin position="1"/>
        <end position="209"/>
    </location>
</feature>
<reference evidence="6 7" key="1">
    <citation type="journal article" date="2016" name="Nat. Commun.">
        <title>Thousands of microbial genomes shed light on interconnected biogeochemical processes in an aquifer system.</title>
        <authorList>
            <person name="Anantharaman K."/>
            <person name="Brown C.T."/>
            <person name="Hug L.A."/>
            <person name="Sharon I."/>
            <person name="Castelle C.J."/>
            <person name="Probst A.J."/>
            <person name="Thomas B.C."/>
            <person name="Singh A."/>
            <person name="Wilkins M.J."/>
            <person name="Karaoz U."/>
            <person name="Brodie E.L."/>
            <person name="Williams K.H."/>
            <person name="Hubbard S.S."/>
            <person name="Banfield J.F."/>
        </authorList>
    </citation>
    <scope>NUCLEOTIDE SEQUENCE [LARGE SCALE GENOMIC DNA]</scope>
</reference>
<dbReference type="STRING" id="1802583.A2311_06005"/>
<dbReference type="GO" id="GO:0046872">
    <property type="term" value="F:metal ion binding"/>
    <property type="evidence" value="ECO:0007669"/>
    <property type="project" value="UniProtKB-KW"/>
</dbReference>
<keyword evidence="3" id="KW-0408">Iron</keyword>
<dbReference type="InterPro" id="IPR013785">
    <property type="entry name" value="Aldolase_TIM"/>
</dbReference>
<dbReference type="Pfam" id="PF04055">
    <property type="entry name" value="Radical_SAM"/>
    <property type="match status" value="1"/>
</dbReference>
<evidence type="ECO:0000256" key="1">
    <source>
        <dbReference type="ARBA" id="ARBA00022691"/>
    </source>
</evidence>
<evidence type="ECO:0000256" key="2">
    <source>
        <dbReference type="ARBA" id="ARBA00022723"/>
    </source>
</evidence>
<dbReference type="PANTHER" id="PTHR11228:SF7">
    <property type="entry name" value="PQQA PEPTIDE CYCLASE"/>
    <property type="match status" value="1"/>
</dbReference>
<dbReference type="Proteomes" id="UP000178951">
    <property type="component" value="Unassembled WGS sequence"/>
</dbReference>